<dbReference type="PANTHER" id="PTHR34308:SF1">
    <property type="entry name" value="COBALAMIN BIOSYNTHESIS PROTEIN CBIB"/>
    <property type="match status" value="1"/>
</dbReference>
<keyword evidence="11" id="KW-1185">Reference proteome</keyword>
<dbReference type="EMBL" id="FO203512">
    <property type="protein sequence ID" value="CCK77155.1"/>
    <property type="molecule type" value="Genomic_DNA"/>
</dbReference>
<dbReference type="GO" id="GO:0008483">
    <property type="term" value="F:transaminase activity"/>
    <property type="evidence" value="ECO:0007669"/>
    <property type="project" value="UniProtKB-KW"/>
</dbReference>
<dbReference type="InterPro" id="IPR004485">
    <property type="entry name" value="Cobalamin_biosynth_CobD/CbiB"/>
</dbReference>
<evidence type="ECO:0000256" key="2">
    <source>
        <dbReference type="ARBA" id="ARBA00004953"/>
    </source>
</evidence>
<comment type="function">
    <text evidence="9">Converts cobyric acid to cobinamide by the addition of aminopropanol on the F carboxylic group.</text>
</comment>
<feature type="transmembrane region" description="Helical" evidence="9">
    <location>
        <begin position="83"/>
        <end position="102"/>
    </location>
</feature>
<organism evidence="10 11">
    <name type="scientific">Oleispira antarctica RB-8</name>
    <dbReference type="NCBI Taxonomy" id="698738"/>
    <lineage>
        <taxon>Bacteria</taxon>
        <taxon>Pseudomonadati</taxon>
        <taxon>Pseudomonadota</taxon>
        <taxon>Gammaproteobacteria</taxon>
        <taxon>Oceanospirillales</taxon>
        <taxon>Oceanospirillaceae</taxon>
        <taxon>Oleispira</taxon>
    </lineage>
</organism>
<protein>
    <recommendedName>
        <fullName evidence="9">Cobalamin biosynthesis protein CobD</fullName>
    </recommendedName>
</protein>
<keyword evidence="7 9" id="KW-1133">Transmembrane helix</keyword>
<evidence type="ECO:0000256" key="5">
    <source>
        <dbReference type="ARBA" id="ARBA00022573"/>
    </source>
</evidence>
<gene>
    <name evidence="9 10" type="primary">cobD</name>
    <name evidence="10" type="ORF">OLEAN_C29790</name>
</gene>
<dbReference type="HOGENOM" id="CLU_054212_1_0_6"/>
<keyword evidence="6 9" id="KW-0812">Transmembrane</keyword>
<dbReference type="GO" id="GO:0048472">
    <property type="term" value="F:threonine-phosphate decarboxylase activity"/>
    <property type="evidence" value="ECO:0007669"/>
    <property type="project" value="InterPro"/>
</dbReference>
<dbReference type="STRING" id="698738.OLEAN_C29790"/>
<evidence type="ECO:0000256" key="9">
    <source>
        <dbReference type="HAMAP-Rule" id="MF_00024"/>
    </source>
</evidence>
<evidence type="ECO:0000256" key="3">
    <source>
        <dbReference type="ARBA" id="ARBA00006263"/>
    </source>
</evidence>
<keyword evidence="10" id="KW-0808">Transferase</keyword>
<evidence type="ECO:0000256" key="8">
    <source>
        <dbReference type="ARBA" id="ARBA00023136"/>
    </source>
</evidence>
<name>R4YQE1_OLEAN</name>
<dbReference type="UniPathway" id="UPA00148"/>
<feature type="transmembrane region" description="Helical" evidence="9">
    <location>
        <begin position="156"/>
        <end position="178"/>
    </location>
</feature>
<evidence type="ECO:0000313" key="11">
    <source>
        <dbReference type="Proteomes" id="UP000032749"/>
    </source>
</evidence>
<dbReference type="PANTHER" id="PTHR34308">
    <property type="entry name" value="COBALAMIN BIOSYNTHESIS PROTEIN CBIB"/>
    <property type="match status" value="1"/>
</dbReference>
<dbReference type="Proteomes" id="UP000032749">
    <property type="component" value="Chromosome"/>
</dbReference>
<dbReference type="Pfam" id="PF03186">
    <property type="entry name" value="CobD_Cbib"/>
    <property type="match status" value="1"/>
</dbReference>
<dbReference type="NCBIfam" id="TIGR00380">
    <property type="entry name" value="cobal_cbiB"/>
    <property type="match status" value="1"/>
</dbReference>
<comment type="pathway">
    <text evidence="2 9">Cofactor biosynthesis; adenosylcobalamin biosynthesis.</text>
</comment>
<dbReference type="KEGG" id="oai:OLEAN_C29790"/>
<feature type="transmembrane region" description="Helical" evidence="9">
    <location>
        <begin position="55"/>
        <end position="76"/>
    </location>
</feature>
<keyword evidence="10" id="KW-0032">Aminotransferase</keyword>
<evidence type="ECO:0000256" key="6">
    <source>
        <dbReference type="ARBA" id="ARBA00022692"/>
    </source>
</evidence>
<keyword evidence="4 9" id="KW-1003">Cell membrane</keyword>
<evidence type="ECO:0000256" key="1">
    <source>
        <dbReference type="ARBA" id="ARBA00004651"/>
    </source>
</evidence>
<evidence type="ECO:0000256" key="4">
    <source>
        <dbReference type="ARBA" id="ARBA00022475"/>
    </source>
</evidence>
<dbReference type="HAMAP" id="MF_00024">
    <property type="entry name" value="CobD_CbiB"/>
    <property type="match status" value="1"/>
</dbReference>
<dbReference type="GO" id="GO:0009236">
    <property type="term" value="P:cobalamin biosynthetic process"/>
    <property type="evidence" value="ECO:0007669"/>
    <property type="project" value="UniProtKB-UniRule"/>
</dbReference>
<evidence type="ECO:0000313" key="10">
    <source>
        <dbReference type="EMBL" id="CCK77155.1"/>
    </source>
</evidence>
<comment type="similarity">
    <text evidence="3 9">Belongs to the CobD/CbiB family.</text>
</comment>
<comment type="subcellular location">
    <subcellularLocation>
        <location evidence="1 9">Cell membrane</location>
        <topology evidence="1 9">Multi-pass membrane protein</topology>
    </subcellularLocation>
</comment>
<evidence type="ECO:0000256" key="7">
    <source>
        <dbReference type="ARBA" id="ARBA00022989"/>
    </source>
</evidence>
<accession>R4YQE1</accession>
<sequence>MILSFFSLLLALALDYRFAEPKKYHPLVGFGRYVDFLQQMLNRPANAAVDSRAQFINGTVACLLAVTPFMAAIIMVQHSMPTIINVFIDAGLLYLCIGWSSLQQHARAVFNELNINQLDLARTKLSWIVSRETEQLDSTQIAQASVESVLENSSDALFASLFWFMVLGVEGAVLHRLINTLDAMWGYKTKQFLYFGRFSAYFDDVLNYIPARLTAYGFAFCASSVEQGKKALMCWRTQAKDCASPNGGPVMTAGAGALNVRLSEGAFYHGEWKVKSTMGCGEVAKAHTIIEALDLVQKTLFFWLFSIGGLVFVF</sequence>
<dbReference type="GO" id="GO:0005886">
    <property type="term" value="C:plasma membrane"/>
    <property type="evidence" value="ECO:0007669"/>
    <property type="project" value="UniProtKB-SubCell"/>
</dbReference>
<keyword evidence="5 9" id="KW-0169">Cobalamin biosynthesis</keyword>
<dbReference type="PATRIC" id="fig|698738.3.peg.3093"/>
<keyword evidence="8 9" id="KW-0472">Membrane</keyword>
<reference evidence="10 11" key="1">
    <citation type="journal article" date="2013" name="Nat. Commun.">
        <title>Genome sequence and functional genomic analysis of the oil-degrading bacterium Oleispira antarctica.</title>
        <authorList>
            <person name="Kube M."/>
            <person name="Chernikova T.N."/>
            <person name="Al-Ramahi Y."/>
            <person name="Beloqui A."/>
            <person name="Lopez-Cortez N."/>
            <person name="Guazzaroni M.E."/>
            <person name="Heipieper H.J."/>
            <person name="Klages S."/>
            <person name="Kotsyurbenko O.R."/>
            <person name="Langer I."/>
            <person name="Nechitaylo T.Y."/>
            <person name="Lunsdorf H."/>
            <person name="Fernandez M."/>
            <person name="Juarez S."/>
            <person name="Ciordia S."/>
            <person name="Singer A."/>
            <person name="Kagan O."/>
            <person name="Egorova O."/>
            <person name="Petit P.A."/>
            <person name="Stogios P."/>
            <person name="Kim Y."/>
            <person name="Tchigvintsev A."/>
            <person name="Flick R."/>
            <person name="Denaro R."/>
            <person name="Genovese M."/>
            <person name="Albar J.P."/>
            <person name="Reva O.N."/>
            <person name="Martinez-Gomariz M."/>
            <person name="Tran H."/>
            <person name="Ferrer M."/>
            <person name="Savchenko A."/>
            <person name="Yakunin A.F."/>
            <person name="Yakimov M.M."/>
            <person name="Golyshina O.V."/>
            <person name="Reinhardt R."/>
            <person name="Golyshin P.N."/>
        </authorList>
    </citation>
    <scope>NUCLEOTIDE SEQUENCE [LARGE SCALE GENOMIC DNA]</scope>
</reference>
<proteinExistence type="inferred from homology"/>
<dbReference type="GO" id="GO:0015420">
    <property type="term" value="F:ABC-type vitamin B12 transporter activity"/>
    <property type="evidence" value="ECO:0007669"/>
    <property type="project" value="UniProtKB-UniRule"/>
</dbReference>
<comment type="caution">
    <text evidence="9">Lacks conserved residue(s) required for the propagation of feature annotation.</text>
</comment>
<dbReference type="AlphaFoldDB" id="R4YQE1"/>